<evidence type="ECO:0000313" key="1">
    <source>
        <dbReference type="EMBL" id="AQZ67651.1"/>
    </source>
</evidence>
<proteinExistence type="predicted"/>
<reference evidence="2" key="1">
    <citation type="journal article" date="2017" name="Med. Chem. Commun.">
        <title>Nonomuraea sp. ATCC 55076 harbours the largest actinomycete chromosome to date and the kistamicin biosynthetic gene cluster.</title>
        <authorList>
            <person name="Nazari B."/>
            <person name="Forneris C.C."/>
            <person name="Gibson M.I."/>
            <person name="Moon K."/>
            <person name="Schramma K.R."/>
            <person name="Seyedsayamdost M.R."/>
        </authorList>
    </citation>
    <scope>NUCLEOTIDE SEQUENCE [LARGE SCALE GENOMIC DNA]</scope>
    <source>
        <strain evidence="2">ATCC 55076</strain>
    </source>
</reference>
<evidence type="ECO:0000313" key="2">
    <source>
        <dbReference type="Proteomes" id="UP000190797"/>
    </source>
</evidence>
<dbReference type="OrthoDB" id="3542994at2"/>
<dbReference type="Proteomes" id="UP000190797">
    <property type="component" value="Chromosome"/>
</dbReference>
<dbReference type="RefSeq" id="WP_080043964.1">
    <property type="nucleotide sequence ID" value="NZ_CP017717.1"/>
</dbReference>
<name>A0A1V0ABR1_9ACTN</name>
<organism evidence="1 2">
    <name type="scientific">[Actinomadura] parvosata subsp. kistnae</name>
    <dbReference type="NCBI Taxonomy" id="1909395"/>
    <lineage>
        <taxon>Bacteria</taxon>
        <taxon>Bacillati</taxon>
        <taxon>Actinomycetota</taxon>
        <taxon>Actinomycetes</taxon>
        <taxon>Streptosporangiales</taxon>
        <taxon>Streptosporangiaceae</taxon>
        <taxon>Nonomuraea</taxon>
    </lineage>
</organism>
<accession>A0A1V0ABR1</accession>
<dbReference type="EMBL" id="CP017717">
    <property type="protein sequence ID" value="AQZ67651.1"/>
    <property type="molecule type" value="Genomic_DNA"/>
</dbReference>
<keyword evidence="2" id="KW-1185">Reference proteome</keyword>
<protein>
    <submittedName>
        <fullName evidence="1">Uncharacterized protein</fullName>
    </submittedName>
</protein>
<sequence>MSVFDPTPCRRCGDPVLTAHVLDGDRVLLNAEPVVGGTITAWPVGSNPGNMFLRCAVRPDRALPPYDMPAHEKKRWDGRAAAASRAWYVLHVHGKTSQQIVEMPRRQTT</sequence>
<gene>
    <name evidence="1" type="ORF">BKM31_44845</name>
</gene>
<dbReference type="AlphaFoldDB" id="A0A1V0ABR1"/>
<dbReference type="KEGG" id="noa:BKM31_44845"/>